<keyword evidence="2" id="KW-0547">Nucleotide-binding</keyword>
<evidence type="ECO:0000256" key="4">
    <source>
        <dbReference type="ARBA" id="ARBA00022840"/>
    </source>
</evidence>
<dbReference type="AlphaFoldDB" id="A0AAV5LPJ8"/>
<evidence type="ECO:0000259" key="5">
    <source>
        <dbReference type="Pfam" id="PF00931"/>
    </source>
</evidence>
<comment type="caution">
    <text evidence="8">The sequence shown here is derived from an EMBL/GenBank/DDBJ whole genome shotgun (WGS) entry which is preliminary data.</text>
</comment>
<dbReference type="Proteomes" id="UP001054252">
    <property type="component" value="Unassembled WGS sequence"/>
</dbReference>
<dbReference type="Gene3D" id="3.80.10.10">
    <property type="entry name" value="Ribonuclease Inhibitor"/>
    <property type="match status" value="3"/>
</dbReference>
<dbReference type="Gene3D" id="1.20.5.4130">
    <property type="match status" value="1"/>
</dbReference>
<dbReference type="InterPro" id="IPR032675">
    <property type="entry name" value="LRR_dom_sf"/>
</dbReference>
<dbReference type="EMBL" id="BPVZ01000134">
    <property type="protein sequence ID" value="GKV39364.1"/>
    <property type="molecule type" value="Genomic_DNA"/>
</dbReference>
<evidence type="ECO:0000256" key="3">
    <source>
        <dbReference type="ARBA" id="ARBA00022821"/>
    </source>
</evidence>
<dbReference type="SUPFAM" id="SSF52540">
    <property type="entry name" value="P-loop containing nucleoside triphosphate hydrolases"/>
    <property type="match status" value="1"/>
</dbReference>
<protein>
    <submittedName>
        <fullName evidence="8">Uncharacterized protein</fullName>
    </submittedName>
</protein>
<dbReference type="Pfam" id="PF18052">
    <property type="entry name" value="Rx_N"/>
    <property type="match status" value="1"/>
</dbReference>
<feature type="domain" description="NB-ARC" evidence="5">
    <location>
        <begin position="216"/>
        <end position="318"/>
    </location>
</feature>
<dbReference type="PANTHER" id="PTHR36766:SF70">
    <property type="entry name" value="DISEASE RESISTANCE PROTEIN RGA4"/>
    <property type="match status" value="1"/>
</dbReference>
<dbReference type="SUPFAM" id="SSF52058">
    <property type="entry name" value="L domain-like"/>
    <property type="match status" value="1"/>
</dbReference>
<feature type="domain" description="Disease resistance N-terminal" evidence="6">
    <location>
        <begin position="11"/>
        <end position="99"/>
    </location>
</feature>
<dbReference type="Pfam" id="PF00931">
    <property type="entry name" value="NB-ARC"/>
    <property type="match status" value="1"/>
</dbReference>
<keyword evidence="1" id="KW-0677">Repeat</keyword>
<dbReference type="InterPro" id="IPR042197">
    <property type="entry name" value="Apaf_helical"/>
</dbReference>
<accession>A0AAV5LPJ8</accession>
<dbReference type="Gene3D" id="1.10.10.10">
    <property type="entry name" value="Winged helix-like DNA-binding domain superfamily/Winged helix DNA-binding domain"/>
    <property type="match status" value="1"/>
</dbReference>
<dbReference type="PRINTS" id="PR00364">
    <property type="entry name" value="DISEASERSIST"/>
</dbReference>
<dbReference type="GO" id="GO:0051707">
    <property type="term" value="P:response to other organism"/>
    <property type="evidence" value="ECO:0007669"/>
    <property type="project" value="UniProtKB-ARBA"/>
</dbReference>
<dbReference type="InterPro" id="IPR058922">
    <property type="entry name" value="WHD_DRP"/>
</dbReference>
<dbReference type="InterPro" id="IPR027417">
    <property type="entry name" value="P-loop_NTPase"/>
</dbReference>
<dbReference type="InterPro" id="IPR041118">
    <property type="entry name" value="Rx_N"/>
</dbReference>
<dbReference type="GO" id="GO:0043531">
    <property type="term" value="F:ADP binding"/>
    <property type="evidence" value="ECO:0007669"/>
    <property type="project" value="InterPro"/>
</dbReference>
<organism evidence="8 9">
    <name type="scientific">Rubroshorea leprosula</name>
    <dbReference type="NCBI Taxonomy" id="152421"/>
    <lineage>
        <taxon>Eukaryota</taxon>
        <taxon>Viridiplantae</taxon>
        <taxon>Streptophyta</taxon>
        <taxon>Embryophyta</taxon>
        <taxon>Tracheophyta</taxon>
        <taxon>Spermatophyta</taxon>
        <taxon>Magnoliopsida</taxon>
        <taxon>eudicotyledons</taxon>
        <taxon>Gunneridae</taxon>
        <taxon>Pentapetalae</taxon>
        <taxon>rosids</taxon>
        <taxon>malvids</taxon>
        <taxon>Malvales</taxon>
        <taxon>Dipterocarpaceae</taxon>
        <taxon>Rubroshorea</taxon>
    </lineage>
</organism>
<name>A0AAV5LPJ8_9ROSI</name>
<evidence type="ECO:0000256" key="1">
    <source>
        <dbReference type="ARBA" id="ARBA00022737"/>
    </source>
</evidence>
<keyword evidence="3" id="KW-0611">Plant defense</keyword>
<evidence type="ECO:0000259" key="6">
    <source>
        <dbReference type="Pfam" id="PF18052"/>
    </source>
</evidence>
<keyword evidence="4" id="KW-0067">ATP-binding</keyword>
<evidence type="ECO:0000256" key="2">
    <source>
        <dbReference type="ARBA" id="ARBA00022741"/>
    </source>
</evidence>
<dbReference type="Gene3D" id="1.10.8.430">
    <property type="entry name" value="Helical domain of apoptotic protease-activating factors"/>
    <property type="match status" value="1"/>
</dbReference>
<gene>
    <name evidence="8" type="ORF">SLEP1_g47143</name>
</gene>
<dbReference type="GO" id="GO:0005524">
    <property type="term" value="F:ATP binding"/>
    <property type="evidence" value="ECO:0007669"/>
    <property type="project" value="UniProtKB-KW"/>
</dbReference>
<evidence type="ECO:0000313" key="8">
    <source>
        <dbReference type="EMBL" id="GKV39364.1"/>
    </source>
</evidence>
<feature type="domain" description="Disease resistance protein winged helix" evidence="7">
    <location>
        <begin position="403"/>
        <end position="446"/>
    </location>
</feature>
<sequence length="780" mass="87486">MAADAILGTLLKLTLSKVISATNEQLNLAVGFHQELRRFHVTLGMTWGVLDDAEQKQVTGRPDLKHWLEELWSISEEADDLMDEIAYENLRRKVVSQKMLKQVSYFFTPLNPLAFRLKMGIKIKNLNAALVDLNNRATGLGLQHRLANRNPEPRGIQQTVSLLGEPSRVIGRDGDVQKIVELLIHDSSNQQPLCVVSIVGIAGLGKTTLAKLMLESLTKAGCENITSQDVVVQKIKENLEGKKYLLVLDDVWNEDRLKWEDLRQCLLGISKTIGSKVLVTTRTQNVASMMGTAPAHVHRLEQLKDNDCWSIIKHRLFGNSELEELENIGKEIAKKCKGVPLIASVIGGTLCNNRRKDDWLSIKDNIEVWGSLEEANGVQRVLQLSFERLPELALKQCFAFCSILPKNFIIEREVLIQLWMAEGFLQPFNERYTEIEDIGDKCLKYLSLCGCDGLEFFPRLDGLSSLQCLSIEDCGGLTSLPISLFSCTALEKLTITQCNNLMTISSIDGLSFLREIYISYCWQLKSIGESLSSCPCLKKLTIEDCPSLMSIPSLFALFSLEALSIKRCIGLTSLPSGLFTCISLEKLTITECHSLISIPEDLKELHSLVELEISRCGGLLEIPEECLGCLTSLKQLCIGGFSKELEEFPNLGFIQHVHTSLRQLTLVGWETLKRLPRQIQCLIALHRLFIEDFDGLEALPNWFGNLSSLQNLSINDCNSLKQMEAIRCLCKLHSLRISRCPELKERCARGSGSEWDYISHIPNIDIDRLSIQLKGAPVQH</sequence>
<proteinExistence type="predicted"/>
<dbReference type="Pfam" id="PF23559">
    <property type="entry name" value="WHD_DRP"/>
    <property type="match status" value="1"/>
</dbReference>
<evidence type="ECO:0000313" key="9">
    <source>
        <dbReference type="Proteomes" id="UP001054252"/>
    </source>
</evidence>
<dbReference type="Gene3D" id="3.40.50.300">
    <property type="entry name" value="P-loop containing nucleotide triphosphate hydrolases"/>
    <property type="match status" value="2"/>
</dbReference>
<evidence type="ECO:0000259" key="7">
    <source>
        <dbReference type="Pfam" id="PF23559"/>
    </source>
</evidence>
<dbReference type="PANTHER" id="PTHR36766">
    <property type="entry name" value="PLANT BROAD-SPECTRUM MILDEW RESISTANCE PROTEIN RPW8"/>
    <property type="match status" value="1"/>
</dbReference>
<reference evidence="8 9" key="1">
    <citation type="journal article" date="2021" name="Commun. Biol.">
        <title>The genome of Shorea leprosula (Dipterocarpaceae) highlights the ecological relevance of drought in aseasonal tropical rainforests.</title>
        <authorList>
            <person name="Ng K.K.S."/>
            <person name="Kobayashi M.J."/>
            <person name="Fawcett J.A."/>
            <person name="Hatakeyama M."/>
            <person name="Paape T."/>
            <person name="Ng C.H."/>
            <person name="Ang C.C."/>
            <person name="Tnah L.H."/>
            <person name="Lee C.T."/>
            <person name="Nishiyama T."/>
            <person name="Sese J."/>
            <person name="O'Brien M.J."/>
            <person name="Copetti D."/>
            <person name="Mohd Noor M.I."/>
            <person name="Ong R.C."/>
            <person name="Putra M."/>
            <person name="Sireger I.Z."/>
            <person name="Indrioko S."/>
            <person name="Kosugi Y."/>
            <person name="Izuno A."/>
            <person name="Isagi Y."/>
            <person name="Lee S.L."/>
            <person name="Shimizu K.K."/>
        </authorList>
    </citation>
    <scope>NUCLEOTIDE SEQUENCE [LARGE SCALE GENOMIC DNA]</scope>
    <source>
        <strain evidence="8">214</strain>
    </source>
</reference>
<keyword evidence="9" id="KW-1185">Reference proteome</keyword>
<dbReference type="InterPro" id="IPR036388">
    <property type="entry name" value="WH-like_DNA-bd_sf"/>
</dbReference>
<dbReference type="InterPro" id="IPR002182">
    <property type="entry name" value="NB-ARC"/>
</dbReference>
<dbReference type="GO" id="GO:0006952">
    <property type="term" value="P:defense response"/>
    <property type="evidence" value="ECO:0007669"/>
    <property type="project" value="UniProtKB-KW"/>
</dbReference>